<feature type="domain" description="DUF3741" evidence="2">
    <location>
        <begin position="63"/>
        <end position="78"/>
    </location>
</feature>
<dbReference type="OrthoDB" id="1670627at2759"/>
<evidence type="ECO:0000256" key="1">
    <source>
        <dbReference type="SAM" id="MobiDB-lite"/>
    </source>
</evidence>
<accession>A0A8J4VF78</accession>
<evidence type="ECO:0000313" key="3">
    <source>
        <dbReference type="EMBL" id="KAF3953410.1"/>
    </source>
</evidence>
<organism evidence="3 4">
    <name type="scientific">Castanea mollissima</name>
    <name type="common">Chinese chestnut</name>
    <dbReference type="NCBI Taxonomy" id="60419"/>
    <lineage>
        <taxon>Eukaryota</taxon>
        <taxon>Viridiplantae</taxon>
        <taxon>Streptophyta</taxon>
        <taxon>Embryophyta</taxon>
        <taxon>Tracheophyta</taxon>
        <taxon>Spermatophyta</taxon>
        <taxon>Magnoliopsida</taxon>
        <taxon>eudicotyledons</taxon>
        <taxon>Gunneridae</taxon>
        <taxon>Pentapetalae</taxon>
        <taxon>rosids</taxon>
        <taxon>fabids</taxon>
        <taxon>Fagales</taxon>
        <taxon>Fagaceae</taxon>
        <taxon>Castanea</taxon>
    </lineage>
</organism>
<dbReference type="EMBL" id="JRKL02004088">
    <property type="protein sequence ID" value="KAF3953410.1"/>
    <property type="molecule type" value="Genomic_DNA"/>
</dbReference>
<dbReference type="AlphaFoldDB" id="A0A8J4VF78"/>
<keyword evidence="4" id="KW-1185">Reference proteome</keyword>
<evidence type="ECO:0000259" key="2">
    <source>
        <dbReference type="Pfam" id="PF14383"/>
    </source>
</evidence>
<feature type="compositionally biased region" description="Basic and acidic residues" evidence="1">
    <location>
        <begin position="38"/>
        <end position="51"/>
    </location>
</feature>
<evidence type="ECO:0000313" key="4">
    <source>
        <dbReference type="Proteomes" id="UP000737018"/>
    </source>
</evidence>
<reference evidence="3" key="1">
    <citation type="submission" date="2020-03" db="EMBL/GenBank/DDBJ databases">
        <title>Castanea mollissima Vanexum genome sequencing.</title>
        <authorList>
            <person name="Staton M."/>
        </authorList>
    </citation>
    <scope>NUCLEOTIDE SEQUENCE</scope>
    <source>
        <tissue evidence="3">Leaf</tissue>
    </source>
</reference>
<name>A0A8J4VF78_9ROSI</name>
<proteinExistence type="predicted"/>
<protein>
    <recommendedName>
        <fullName evidence="2">DUF3741 domain-containing protein</fullName>
    </recommendedName>
</protein>
<comment type="caution">
    <text evidence="3">The sequence shown here is derived from an EMBL/GenBank/DDBJ whole genome shotgun (WGS) entry which is preliminary data.</text>
</comment>
<dbReference type="PANTHER" id="PTHR35499:SF4">
    <property type="entry name" value="ALC-INTERACTING PROTEIN 1"/>
    <property type="match status" value="1"/>
</dbReference>
<dbReference type="Pfam" id="PF14383">
    <property type="entry name" value="VARLMGL"/>
    <property type="match status" value="1"/>
</dbReference>
<dbReference type="PANTHER" id="PTHR35499">
    <property type="entry name" value="OS05G0128300 PROTEIN"/>
    <property type="match status" value="1"/>
</dbReference>
<dbReference type="InterPro" id="IPR032795">
    <property type="entry name" value="DUF3741-assoc"/>
</dbReference>
<gene>
    <name evidence="3" type="ORF">CMV_021145</name>
</gene>
<feature type="region of interest" description="Disordered" evidence="1">
    <location>
        <begin position="30"/>
        <end position="53"/>
    </location>
</feature>
<dbReference type="Proteomes" id="UP000737018">
    <property type="component" value="Unassembled WGS sequence"/>
</dbReference>
<feature type="compositionally biased region" description="Low complexity" evidence="1">
    <location>
        <begin position="201"/>
        <end position="218"/>
    </location>
</feature>
<sequence>MTHSHNANSGCFSNMVRRISCLRSLPTHPTDYVTSDSKTSKSEEIQKENPKAEAAIQAPGNLGVVARLMGLDSLPETNWVPRKGPQDSVLRSKSVNFADYMLEFDLTKAQHRRVRTSVSFREVPTLSHQKSHDFLVVCLNEVDESETKGSMRSKVRQSEMGYGDMKQRKAQRSKNKEDMRASKVNNKISKLRDEPRRVSTKSNLSSKVGNGSNSNGAKRLSLVPAHKKKEYRKNVASLKAKSSSKPINQKKLLVEPKFSRRSKVQHLAVKVEPDSDSQNSSPVSVLEVSDCTTQQQGSHISEVSRPMELNLERKSTAKVSYTDDPRVGSIKSKDCKSMDISETEYYREVLGKLFRFTENDIKESNWKAKNFHGCEEFEEVCMEFEQQVLDVLVNQVLDELVEISYENFLYTMPEETL</sequence>
<feature type="region of interest" description="Disordered" evidence="1">
    <location>
        <begin position="146"/>
        <end position="220"/>
    </location>
</feature>